<proteinExistence type="predicted"/>
<accession>A0ABZ3CCA6</accession>
<evidence type="ECO:0000259" key="2">
    <source>
        <dbReference type="Pfam" id="PF02517"/>
    </source>
</evidence>
<feature type="transmembrane region" description="Helical" evidence="1">
    <location>
        <begin position="199"/>
        <end position="216"/>
    </location>
</feature>
<protein>
    <submittedName>
        <fullName evidence="3">CPBP family intramembrane metalloprotease</fullName>
    </submittedName>
</protein>
<sequence>MAFQPQAWRPGLDVLLVLGFSLGRSAVYSILSIIEKSTRDVPLNQQTTTINNSVTPDRSWLDLAYQVAGIGFPLVAVAVALYLLRLTGDRDSIGYDLRRPGPDLARGFGAAALIGIPGLAFYVAARELGINTNVAPANLAENWWTVPVLAGFAVMNGVLEEVVMLAFLLRRFDQLRWSPWVGIAVSAVIRGAYHLYQGFGGFLGNIVMGLVFGYLYRRWGRVMPLVVAHTILDLVSFIGYALLAPYLDWL</sequence>
<dbReference type="InterPro" id="IPR003675">
    <property type="entry name" value="Rce1/LyrA-like_dom"/>
</dbReference>
<keyword evidence="4" id="KW-1185">Reference proteome</keyword>
<feature type="domain" description="CAAX prenyl protease 2/Lysostaphin resistance protein A-like" evidence="2">
    <location>
        <begin position="143"/>
        <end position="234"/>
    </location>
</feature>
<feature type="transmembrane region" description="Helical" evidence="1">
    <location>
        <begin position="104"/>
        <end position="124"/>
    </location>
</feature>
<evidence type="ECO:0000313" key="3">
    <source>
        <dbReference type="EMBL" id="WZX00247.1"/>
    </source>
</evidence>
<gene>
    <name evidence="3" type="ORF">PCC79_02405</name>
</gene>
<keyword evidence="3" id="KW-0482">Metalloprotease</keyword>
<dbReference type="EMBL" id="CP115965">
    <property type="protein sequence ID" value="WZX00247.1"/>
    <property type="molecule type" value="Genomic_DNA"/>
</dbReference>
<dbReference type="Proteomes" id="UP001434337">
    <property type="component" value="Chromosome"/>
</dbReference>
<feature type="transmembrane region" description="Helical" evidence="1">
    <location>
        <begin position="144"/>
        <end position="168"/>
    </location>
</feature>
<reference evidence="3 4" key="1">
    <citation type="journal article" date="2023" name="Environ Microbiome">
        <title>A coral-associated actinobacterium mitigates coral bleaching under heat stress.</title>
        <authorList>
            <person name="Li J."/>
            <person name="Zou Y."/>
            <person name="Li Q."/>
            <person name="Zhang J."/>
            <person name="Bourne D.G."/>
            <person name="Lyu Y."/>
            <person name="Liu C."/>
            <person name="Zhang S."/>
        </authorList>
    </citation>
    <scope>NUCLEOTIDE SEQUENCE [LARGE SCALE GENOMIC DNA]</scope>
    <source>
        <strain evidence="3 4">SCSIO 13291</strain>
    </source>
</reference>
<feature type="transmembrane region" description="Helical" evidence="1">
    <location>
        <begin position="12"/>
        <end position="34"/>
    </location>
</feature>
<keyword evidence="3" id="KW-0378">Hydrolase</keyword>
<evidence type="ECO:0000256" key="1">
    <source>
        <dbReference type="SAM" id="Phobius"/>
    </source>
</evidence>
<feature type="transmembrane region" description="Helical" evidence="1">
    <location>
        <begin position="63"/>
        <end position="84"/>
    </location>
</feature>
<keyword evidence="3" id="KW-0645">Protease</keyword>
<feature type="transmembrane region" description="Helical" evidence="1">
    <location>
        <begin position="223"/>
        <end position="247"/>
    </location>
</feature>
<dbReference type="GO" id="GO:0008237">
    <property type="term" value="F:metallopeptidase activity"/>
    <property type="evidence" value="ECO:0007669"/>
    <property type="project" value="UniProtKB-KW"/>
</dbReference>
<organism evidence="3 4">
    <name type="scientific">Propioniciclava soli</name>
    <dbReference type="NCBI Taxonomy" id="2775081"/>
    <lineage>
        <taxon>Bacteria</taxon>
        <taxon>Bacillati</taxon>
        <taxon>Actinomycetota</taxon>
        <taxon>Actinomycetes</taxon>
        <taxon>Propionibacteriales</taxon>
        <taxon>Propionibacteriaceae</taxon>
        <taxon>Propioniciclava</taxon>
    </lineage>
</organism>
<keyword evidence="1" id="KW-0812">Transmembrane</keyword>
<evidence type="ECO:0000313" key="4">
    <source>
        <dbReference type="Proteomes" id="UP001434337"/>
    </source>
</evidence>
<feature type="transmembrane region" description="Helical" evidence="1">
    <location>
        <begin position="175"/>
        <end position="193"/>
    </location>
</feature>
<name>A0ABZ3CCA6_9ACTN</name>
<keyword evidence="1" id="KW-0472">Membrane</keyword>
<dbReference type="Pfam" id="PF02517">
    <property type="entry name" value="Rce1-like"/>
    <property type="match status" value="1"/>
</dbReference>
<keyword evidence="1" id="KW-1133">Transmembrane helix</keyword>